<feature type="transmembrane region" description="Helical" evidence="6">
    <location>
        <begin position="61"/>
        <end position="84"/>
    </location>
</feature>
<dbReference type="Gene3D" id="1.20.1720.10">
    <property type="entry name" value="Multidrug resistance protein D"/>
    <property type="match status" value="1"/>
</dbReference>
<evidence type="ECO:0000256" key="1">
    <source>
        <dbReference type="ARBA" id="ARBA00004651"/>
    </source>
</evidence>
<reference evidence="8 9" key="1">
    <citation type="submission" date="2018-09" db="EMBL/GenBank/DDBJ databases">
        <title>Glutamicibacter mishrai S5-52T (LMG 29155T = KCTC 39846T).</title>
        <authorList>
            <person name="Das S.K."/>
        </authorList>
    </citation>
    <scope>NUCLEOTIDE SEQUENCE [LARGE SCALE GENOMIC DNA]</scope>
    <source>
        <strain evidence="8 9">S5-52</strain>
    </source>
</reference>
<feature type="transmembrane region" description="Helical" evidence="6">
    <location>
        <begin position="166"/>
        <end position="187"/>
    </location>
</feature>
<dbReference type="PANTHER" id="PTHR42718:SF9">
    <property type="entry name" value="MAJOR FACILITATOR SUPERFAMILY MULTIDRUG TRANSPORTER MFSC"/>
    <property type="match status" value="1"/>
</dbReference>
<organism evidence="8 9">
    <name type="scientific">Glutamicibacter mishrai</name>
    <dbReference type="NCBI Taxonomy" id="1775880"/>
    <lineage>
        <taxon>Bacteria</taxon>
        <taxon>Bacillati</taxon>
        <taxon>Actinomycetota</taxon>
        <taxon>Actinomycetes</taxon>
        <taxon>Micrococcales</taxon>
        <taxon>Micrococcaceae</taxon>
        <taxon>Glutamicibacter</taxon>
    </lineage>
</organism>
<dbReference type="Pfam" id="PF07690">
    <property type="entry name" value="MFS_1"/>
    <property type="match status" value="1"/>
</dbReference>
<evidence type="ECO:0000259" key="7">
    <source>
        <dbReference type="PROSITE" id="PS50850"/>
    </source>
</evidence>
<keyword evidence="2" id="KW-0813">Transport</keyword>
<dbReference type="SUPFAM" id="SSF103473">
    <property type="entry name" value="MFS general substrate transporter"/>
    <property type="match status" value="1"/>
</dbReference>
<keyword evidence="5 6" id="KW-0472">Membrane</keyword>
<dbReference type="InterPro" id="IPR020846">
    <property type="entry name" value="MFS_dom"/>
</dbReference>
<dbReference type="PANTHER" id="PTHR42718">
    <property type="entry name" value="MAJOR FACILITATOR SUPERFAMILY MULTIDRUG TRANSPORTER MFSC"/>
    <property type="match status" value="1"/>
</dbReference>
<protein>
    <submittedName>
        <fullName evidence="8">MFS transporter</fullName>
    </submittedName>
</protein>
<dbReference type="InterPro" id="IPR036259">
    <property type="entry name" value="MFS_trans_sf"/>
</dbReference>
<dbReference type="GO" id="GO:0005886">
    <property type="term" value="C:plasma membrane"/>
    <property type="evidence" value="ECO:0007669"/>
    <property type="project" value="UniProtKB-SubCell"/>
</dbReference>
<dbReference type="GO" id="GO:0022857">
    <property type="term" value="F:transmembrane transporter activity"/>
    <property type="evidence" value="ECO:0007669"/>
    <property type="project" value="InterPro"/>
</dbReference>
<feature type="transmembrane region" description="Helical" evidence="6">
    <location>
        <begin position="30"/>
        <end position="49"/>
    </location>
</feature>
<keyword evidence="3 6" id="KW-0812">Transmembrane</keyword>
<evidence type="ECO:0000256" key="5">
    <source>
        <dbReference type="ARBA" id="ARBA00023136"/>
    </source>
</evidence>
<evidence type="ECO:0000313" key="9">
    <source>
        <dbReference type="Proteomes" id="UP000502331"/>
    </source>
</evidence>
<feature type="transmembrane region" description="Helical" evidence="6">
    <location>
        <begin position="199"/>
        <end position="217"/>
    </location>
</feature>
<dbReference type="InterPro" id="IPR011701">
    <property type="entry name" value="MFS"/>
</dbReference>
<dbReference type="AlphaFoldDB" id="A0A6H0SKK8"/>
<proteinExistence type="predicted"/>
<sequence>MGSITVVIAVAPAIGPTIAGLILSQFSWRFLFFVMLLLALAALILGALWMKNVTEPVATPVDVFSVVLSALAFGGIVFGLSHIGESGGSVGAGVIIPLAVGVLALAVFILRQVRLQRKDLALLDLRTFKTPVFTLSVIALGISAMVLFGSLILLPTCMQSVLGMSVLQSGLLLLPGGLAMGLSSPIIGRIYDRFGPKPLAIPGTILITLAIAALSLLTVQWPWWVLLLIHVTLNIGLAMTYTPLFSTAMSELPTSMARLQWARFSRLPAPLAPRSSSPR</sequence>
<evidence type="ECO:0000256" key="3">
    <source>
        <dbReference type="ARBA" id="ARBA00022692"/>
    </source>
</evidence>
<evidence type="ECO:0000313" key="8">
    <source>
        <dbReference type="EMBL" id="QIV86885.1"/>
    </source>
</evidence>
<dbReference type="Proteomes" id="UP000502331">
    <property type="component" value="Chromosome"/>
</dbReference>
<feature type="domain" description="Major facilitator superfamily (MFS) profile" evidence="7">
    <location>
        <begin position="1"/>
        <end position="279"/>
    </location>
</feature>
<feature type="transmembrane region" description="Helical" evidence="6">
    <location>
        <begin position="90"/>
        <end position="110"/>
    </location>
</feature>
<keyword evidence="4 6" id="KW-1133">Transmembrane helix</keyword>
<accession>A0A6H0SKK8</accession>
<dbReference type="Gene3D" id="1.20.1250.20">
    <property type="entry name" value="MFS general substrate transporter like domains"/>
    <property type="match status" value="1"/>
</dbReference>
<name>A0A6H0SKK8_9MICC</name>
<feature type="transmembrane region" description="Helical" evidence="6">
    <location>
        <begin position="131"/>
        <end position="154"/>
    </location>
</feature>
<dbReference type="EMBL" id="CP032549">
    <property type="protein sequence ID" value="QIV86885.1"/>
    <property type="molecule type" value="Genomic_DNA"/>
</dbReference>
<evidence type="ECO:0000256" key="6">
    <source>
        <dbReference type="SAM" id="Phobius"/>
    </source>
</evidence>
<gene>
    <name evidence="8" type="ORF">D3791_06915</name>
</gene>
<feature type="transmembrane region" description="Helical" evidence="6">
    <location>
        <begin position="223"/>
        <end position="246"/>
    </location>
</feature>
<dbReference type="PROSITE" id="PS50850">
    <property type="entry name" value="MFS"/>
    <property type="match status" value="1"/>
</dbReference>
<evidence type="ECO:0000256" key="2">
    <source>
        <dbReference type="ARBA" id="ARBA00022448"/>
    </source>
</evidence>
<evidence type="ECO:0000256" key="4">
    <source>
        <dbReference type="ARBA" id="ARBA00022989"/>
    </source>
</evidence>
<keyword evidence="9" id="KW-1185">Reference proteome</keyword>
<comment type="subcellular location">
    <subcellularLocation>
        <location evidence="1">Cell membrane</location>
        <topology evidence="1">Multi-pass membrane protein</topology>
    </subcellularLocation>
</comment>